<evidence type="ECO:0000256" key="1">
    <source>
        <dbReference type="ARBA" id="ARBA00023125"/>
    </source>
</evidence>
<dbReference type="SMART" id="SM00530">
    <property type="entry name" value="HTH_XRE"/>
    <property type="match status" value="1"/>
</dbReference>
<dbReference type="Pfam" id="PF01381">
    <property type="entry name" value="HTH_3"/>
    <property type="match status" value="1"/>
</dbReference>
<dbReference type="PANTHER" id="PTHR46558">
    <property type="entry name" value="TRACRIPTIONAL REGULATORY PROTEIN-RELATED-RELATED"/>
    <property type="match status" value="1"/>
</dbReference>
<dbReference type="GO" id="GO:0003677">
    <property type="term" value="F:DNA binding"/>
    <property type="evidence" value="ECO:0007669"/>
    <property type="project" value="UniProtKB-KW"/>
</dbReference>
<name>A0A9D1YNX3_9FIRM</name>
<dbReference type="Proteomes" id="UP000824007">
    <property type="component" value="Unassembled WGS sequence"/>
</dbReference>
<accession>A0A9D1YNX3</accession>
<reference evidence="3" key="2">
    <citation type="submission" date="2021-04" db="EMBL/GenBank/DDBJ databases">
        <authorList>
            <person name="Gilroy R."/>
        </authorList>
    </citation>
    <scope>NUCLEOTIDE SEQUENCE</scope>
    <source>
        <strain evidence="3">ChiSxjej3B15-24422</strain>
    </source>
</reference>
<dbReference type="Gene3D" id="1.10.260.40">
    <property type="entry name" value="lambda repressor-like DNA-binding domains"/>
    <property type="match status" value="1"/>
</dbReference>
<protein>
    <submittedName>
        <fullName evidence="3">Helix-turn-helix domain-containing protein</fullName>
    </submittedName>
</protein>
<gene>
    <name evidence="3" type="ORF">H9831_05945</name>
</gene>
<proteinExistence type="predicted"/>
<organism evidence="3 4">
    <name type="scientific">Candidatus Eisenbergiella pullistercoris</name>
    <dbReference type="NCBI Taxonomy" id="2838555"/>
    <lineage>
        <taxon>Bacteria</taxon>
        <taxon>Bacillati</taxon>
        <taxon>Bacillota</taxon>
        <taxon>Clostridia</taxon>
        <taxon>Lachnospirales</taxon>
        <taxon>Lachnospiraceae</taxon>
        <taxon>Eisenbergiella</taxon>
    </lineage>
</organism>
<comment type="caution">
    <text evidence="3">The sequence shown here is derived from an EMBL/GenBank/DDBJ whole genome shotgun (WGS) entry which is preliminary data.</text>
</comment>
<dbReference type="InterPro" id="IPR001387">
    <property type="entry name" value="Cro/C1-type_HTH"/>
</dbReference>
<sequence length="118" mass="12989">MPVNSKAMGRRIKAARKKASMTQARLAEEIGMSEVHISNMESGTGNPSLATLVDIANVLSVSTDELLCDSVICCKPVYEKEILETTADCDDYEIRILSYILKAAKMALRENGDLRRLP</sequence>
<keyword evidence="1" id="KW-0238">DNA-binding</keyword>
<dbReference type="AlphaFoldDB" id="A0A9D1YNX3"/>
<dbReference type="EMBL" id="DXDD01000075">
    <property type="protein sequence ID" value="HIY60208.1"/>
    <property type="molecule type" value="Genomic_DNA"/>
</dbReference>
<dbReference type="PANTHER" id="PTHR46558:SF11">
    <property type="entry name" value="HTH-TYPE TRANSCRIPTIONAL REGULATOR XRE"/>
    <property type="match status" value="1"/>
</dbReference>
<evidence type="ECO:0000259" key="2">
    <source>
        <dbReference type="PROSITE" id="PS50943"/>
    </source>
</evidence>
<feature type="domain" description="HTH cro/C1-type" evidence="2">
    <location>
        <begin position="12"/>
        <end position="66"/>
    </location>
</feature>
<dbReference type="CDD" id="cd00093">
    <property type="entry name" value="HTH_XRE"/>
    <property type="match status" value="1"/>
</dbReference>
<evidence type="ECO:0000313" key="4">
    <source>
        <dbReference type="Proteomes" id="UP000824007"/>
    </source>
</evidence>
<reference evidence="3" key="1">
    <citation type="journal article" date="2021" name="PeerJ">
        <title>Extensive microbial diversity within the chicken gut microbiome revealed by metagenomics and culture.</title>
        <authorList>
            <person name="Gilroy R."/>
            <person name="Ravi A."/>
            <person name="Getino M."/>
            <person name="Pursley I."/>
            <person name="Horton D.L."/>
            <person name="Alikhan N.F."/>
            <person name="Baker D."/>
            <person name="Gharbi K."/>
            <person name="Hall N."/>
            <person name="Watson M."/>
            <person name="Adriaenssens E.M."/>
            <person name="Foster-Nyarko E."/>
            <person name="Jarju S."/>
            <person name="Secka A."/>
            <person name="Antonio M."/>
            <person name="Oren A."/>
            <person name="Chaudhuri R.R."/>
            <person name="La Ragione R."/>
            <person name="Hildebrand F."/>
            <person name="Pallen M.J."/>
        </authorList>
    </citation>
    <scope>NUCLEOTIDE SEQUENCE</scope>
    <source>
        <strain evidence="3">ChiSxjej3B15-24422</strain>
    </source>
</reference>
<dbReference type="PROSITE" id="PS50943">
    <property type="entry name" value="HTH_CROC1"/>
    <property type="match status" value="1"/>
</dbReference>
<evidence type="ECO:0000313" key="3">
    <source>
        <dbReference type="EMBL" id="HIY60208.1"/>
    </source>
</evidence>
<dbReference type="InterPro" id="IPR010982">
    <property type="entry name" value="Lambda_DNA-bd_dom_sf"/>
</dbReference>
<dbReference type="SUPFAM" id="SSF47413">
    <property type="entry name" value="lambda repressor-like DNA-binding domains"/>
    <property type="match status" value="1"/>
</dbReference>